<keyword evidence="13" id="KW-1185">Reference proteome</keyword>
<sequence>MRPAPASSRSSSKASTPSIAAKKRIPIDFSYDIDSEGYDEQDLDSESEELEMSDEMKQQLEQALNMFPDEEVERMINNLKENGMVAWLKEYVIHRAIPIRQLLLGLGVLLTQPPKADIEDMTLLPLLKVTLTRILRRRTKLPQYNTVDDSRAEYVRPFLRSNNWGLKLSIRVFPPTADFRSANGLYAALNREGKYELDDPQQMFDINYFKEHPEVFYSFASQIYPSNFIPSPCHRFIKLLEDRAVLLRNYTQNIDTLESKLGVQKVLRCHGSFATASCLQCRRKVPGTEIEDAIFAKEIPICSVCKAAPPPPPQIKRRKSGGKKKGKRPWDGDSSGDDLPTAIIPKPTAIMKPGDSFEENDITFFGEAVTDDFDKYLLEDHGKVDLLLVIGTSLKVAPVSELLTHLPHSILINKTPVPHVNTDIVLLGDADAVVKYLCSRLRWKLPGLPTNNEGLPPEPERVADSHVWLFEGAEGGTWVEKLRQGSVESDKEAIASATAIGLSPNVGKIDNSSGGGSGKITPIEAEGDARQTKKARLG</sequence>
<evidence type="ECO:0000256" key="6">
    <source>
        <dbReference type="ARBA" id="ARBA00022833"/>
    </source>
</evidence>
<dbReference type="InterPro" id="IPR026591">
    <property type="entry name" value="Sirtuin_cat_small_dom_sf"/>
</dbReference>
<comment type="similarity">
    <text evidence="3">Belongs to the sirtuin family. Class I subfamily.</text>
</comment>
<feature type="domain" description="Deacetylase sirtuin-type" evidence="11">
    <location>
        <begin position="140"/>
        <end position="444"/>
    </location>
</feature>
<comment type="subcellular location">
    <subcellularLocation>
        <location evidence="2">Mitochondrion</location>
    </subcellularLocation>
</comment>
<keyword evidence="6 9" id="KW-0862">Zinc</keyword>
<dbReference type="InterPro" id="IPR050134">
    <property type="entry name" value="NAD-dep_sirtuin_deacylases"/>
</dbReference>
<evidence type="ECO:0000256" key="3">
    <source>
        <dbReference type="ARBA" id="ARBA00006924"/>
    </source>
</evidence>
<dbReference type="Pfam" id="PF02146">
    <property type="entry name" value="SIR2"/>
    <property type="match status" value="1"/>
</dbReference>
<feature type="binding site" evidence="9">
    <location>
        <position position="281"/>
    </location>
    <ligand>
        <name>Zn(2+)</name>
        <dbReference type="ChEBI" id="CHEBI:29105"/>
    </ligand>
</feature>
<evidence type="ECO:0000256" key="1">
    <source>
        <dbReference type="ARBA" id="ARBA00001947"/>
    </source>
</evidence>
<evidence type="ECO:0000256" key="2">
    <source>
        <dbReference type="ARBA" id="ARBA00004173"/>
    </source>
</evidence>
<evidence type="ECO:0000259" key="11">
    <source>
        <dbReference type="PROSITE" id="PS50305"/>
    </source>
</evidence>
<dbReference type="GO" id="GO:0070403">
    <property type="term" value="F:NAD+ binding"/>
    <property type="evidence" value="ECO:0007669"/>
    <property type="project" value="InterPro"/>
</dbReference>
<evidence type="ECO:0000313" key="12">
    <source>
        <dbReference type="EMBL" id="KIO20029.1"/>
    </source>
</evidence>
<feature type="region of interest" description="Disordered" evidence="10">
    <location>
        <begin position="34"/>
        <end position="54"/>
    </location>
</feature>
<keyword evidence="4" id="KW-0808">Transferase</keyword>
<feature type="compositionally biased region" description="Acidic residues" evidence="10">
    <location>
        <begin position="34"/>
        <end position="53"/>
    </location>
</feature>
<dbReference type="InterPro" id="IPR026590">
    <property type="entry name" value="Ssirtuin_cat_dom"/>
</dbReference>
<evidence type="ECO:0000256" key="4">
    <source>
        <dbReference type="ARBA" id="ARBA00022679"/>
    </source>
</evidence>
<feature type="compositionally biased region" description="Basic residues" evidence="10">
    <location>
        <begin position="315"/>
        <end position="327"/>
    </location>
</feature>
<dbReference type="PROSITE" id="PS50305">
    <property type="entry name" value="SIRTUIN"/>
    <property type="match status" value="1"/>
</dbReference>
<dbReference type="PANTHER" id="PTHR11085:SF9">
    <property type="entry name" value="NAD-DEPENDENT PROTEIN DEACETYLASE SIRTUIN-1"/>
    <property type="match status" value="1"/>
</dbReference>
<keyword evidence="5 9" id="KW-0479">Metal-binding</keyword>
<dbReference type="InterPro" id="IPR029035">
    <property type="entry name" value="DHS-like_NAD/FAD-binding_dom"/>
</dbReference>
<dbReference type="STRING" id="1051891.A0A0C3Q8G0"/>
<keyword evidence="8" id="KW-0496">Mitochondrion</keyword>
<dbReference type="Proteomes" id="UP000054248">
    <property type="component" value="Unassembled WGS sequence"/>
</dbReference>
<dbReference type="Gene3D" id="3.40.50.1220">
    <property type="entry name" value="TPP-binding domain"/>
    <property type="match status" value="1"/>
</dbReference>
<comment type="cofactor">
    <cofactor evidence="1">
        <name>Zn(2+)</name>
        <dbReference type="ChEBI" id="CHEBI:29105"/>
    </cofactor>
</comment>
<name>A0A0C3Q8G0_9AGAM</name>
<dbReference type="SUPFAM" id="SSF52467">
    <property type="entry name" value="DHS-like NAD/FAD-binding domain"/>
    <property type="match status" value="1"/>
</dbReference>
<keyword evidence="7" id="KW-0520">NAD</keyword>
<feature type="region of interest" description="Disordered" evidence="10">
    <location>
        <begin position="503"/>
        <end position="538"/>
    </location>
</feature>
<dbReference type="Gene3D" id="3.30.1600.10">
    <property type="entry name" value="SIR2/SIRT2 'Small Domain"/>
    <property type="match status" value="1"/>
</dbReference>
<reference evidence="13" key="2">
    <citation type="submission" date="2015-01" db="EMBL/GenBank/DDBJ databases">
        <title>Evolutionary Origins and Diversification of the Mycorrhizal Mutualists.</title>
        <authorList>
            <consortium name="DOE Joint Genome Institute"/>
            <consortium name="Mycorrhizal Genomics Consortium"/>
            <person name="Kohler A."/>
            <person name="Kuo A."/>
            <person name="Nagy L.G."/>
            <person name="Floudas D."/>
            <person name="Copeland A."/>
            <person name="Barry K.W."/>
            <person name="Cichocki N."/>
            <person name="Veneault-Fourrey C."/>
            <person name="LaButti K."/>
            <person name="Lindquist E.A."/>
            <person name="Lipzen A."/>
            <person name="Lundell T."/>
            <person name="Morin E."/>
            <person name="Murat C."/>
            <person name="Riley R."/>
            <person name="Ohm R."/>
            <person name="Sun H."/>
            <person name="Tunlid A."/>
            <person name="Henrissat B."/>
            <person name="Grigoriev I.V."/>
            <person name="Hibbett D.S."/>
            <person name="Martin F."/>
        </authorList>
    </citation>
    <scope>NUCLEOTIDE SEQUENCE [LARGE SCALE GENOMIC DNA]</scope>
    <source>
        <strain evidence="13">MUT 4182</strain>
    </source>
</reference>
<organism evidence="12 13">
    <name type="scientific">Tulasnella calospora MUT 4182</name>
    <dbReference type="NCBI Taxonomy" id="1051891"/>
    <lineage>
        <taxon>Eukaryota</taxon>
        <taxon>Fungi</taxon>
        <taxon>Dikarya</taxon>
        <taxon>Basidiomycota</taxon>
        <taxon>Agaricomycotina</taxon>
        <taxon>Agaricomycetes</taxon>
        <taxon>Cantharellales</taxon>
        <taxon>Tulasnellaceae</taxon>
        <taxon>Tulasnella</taxon>
    </lineage>
</organism>
<evidence type="ECO:0000256" key="5">
    <source>
        <dbReference type="ARBA" id="ARBA00022723"/>
    </source>
</evidence>
<feature type="region of interest" description="Disordered" evidence="10">
    <location>
        <begin position="310"/>
        <end position="342"/>
    </location>
</feature>
<feature type="active site" description="Proton acceptor" evidence="9">
    <location>
        <position position="270"/>
    </location>
</feature>
<gene>
    <name evidence="12" type="ORF">M407DRAFT_30332</name>
</gene>
<dbReference type="GO" id="GO:0005634">
    <property type="term" value="C:nucleus"/>
    <property type="evidence" value="ECO:0007669"/>
    <property type="project" value="TreeGrafter"/>
</dbReference>
<dbReference type="EMBL" id="KN823192">
    <property type="protein sequence ID" value="KIO20029.1"/>
    <property type="molecule type" value="Genomic_DNA"/>
</dbReference>
<dbReference type="InterPro" id="IPR003000">
    <property type="entry name" value="Sirtuin"/>
</dbReference>
<accession>A0A0C3Q8G0</accession>
<feature type="binding site" evidence="9">
    <location>
        <position position="302"/>
    </location>
    <ligand>
        <name>Zn(2+)</name>
        <dbReference type="ChEBI" id="CHEBI:29105"/>
    </ligand>
</feature>
<evidence type="ECO:0000256" key="9">
    <source>
        <dbReference type="PROSITE-ProRule" id="PRU00236"/>
    </source>
</evidence>
<dbReference type="PANTHER" id="PTHR11085">
    <property type="entry name" value="NAD-DEPENDENT PROTEIN DEACYLASE SIRTUIN-5, MITOCHONDRIAL-RELATED"/>
    <property type="match status" value="1"/>
</dbReference>
<feature type="binding site" evidence="9">
    <location>
        <position position="305"/>
    </location>
    <ligand>
        <name>Zn(2+)</name>
        <dbReference type="ChEBI" id="CHEBI:29105"/>
    </ligand>
</feature>
<dbReference type="GO" id="GO:0005739">
    <property type="term" value="C:mitochondrion"/>
    <property type="evidence" value="ECO:0007669"/>
    <property type="project" value="UniProtKB-SubCell"/>
</dbReference>
<proteinExistence type="inferred from homology"/>
<reference evidence="12 13" key="1">
    <citation type="submission" date="2014-04" db="EMBL/GenBank/DDBJ databases">
        <authorList>
            <consortium name="DOE Joint Genome Institute"/>
            <person name="Kuo A."/>
            <person name="Girlanda M."/>
            <person name="Perotto S."/>
            <person name="Kohler A."/>
            <person name="Nagy L.G."/>
            <person name="Floudas D."/>
            <person name="Copeland A."/>
            <person name="Barry K.W."/>
            <person name="Cichocki N."/>
            <person name="Veneault-Fourrey C."/>
            <person name="LaButti K."/>
            <person name="Lindquist E.A."/>
            <person name="Lipzen A."/>
            <person name="Lundell T."/>
            <person name="Morin E."/>
            <person name="Murat C."/>
            <person name="Sun H."/>
            <person name="Tunlid A."/>
            <person name="Henrissat B."/>
            <person name="Grigoriev I.V."/>
            <person name="Hibbett D.S."/>
            <person name="Martin F."/>
            <person name="Nordberg H.P."/>
            <person name="Cantor M.N."/>
            <person name="Hua S.X."/>
        </authorList>
    </citation>
    <scope>NUCLEOTIDE SEQUENCE [LARGE SCALE GENOMIC DNA]</scope>
    <source>
        <strain evidence="12 13">MUT 4182</strain>
    </source>
</reference>
<dbReference type="AlphaFoldDB" id="A0A0C3Q8G0"/>
<evidence type="ECO:0000256" key="10">
    <source>
        <dbReference type="SAM" id="MobiDB-lite"/>
    </source>
</evidence>
<dbReference type="HOGENOM" id="CLU_023643_5_2_1"/>
<feature type="binding site" evidence="9">
    <location>
        <position position="278"/>
    </location>
    <ligand>
        <name>Zn(2+)</name>
        <dbReference type="ChEBI" id="CHEBI:29105"/>
    </ligand>
</feature>
<evidence type="ECO:0000256" key="8">
    <source>
        <dbReference type="ARBA" id="ARBA00023128"/>
    </source>
</evidence>
<dbReference type="GO" id="GO:0046970">
    <property type="term" value="F:histone H4K16 deacetylase activity, NAD-dependent"/>
    <property type="evidence" value="ECO:0007669"/>
    <property type="project" value="TreeGrafter"/>
</dbReference>
<dbReference type="GO" id="GO:0046872">
    <property type="term" value="F:metal ion binding"/>
    <property type="evidence" value="ECO:0007669"/>
    <property type="project" value="UniProtKB-KW"/>
</dbReference>
<dbReference type="OrthoDB" id="420264at2759"/>
<protein>
    <recommendedName>
        <fullName evidence="11">Deacetylase sirtuin-type domain-containing protein</fullName>
    </recommendedName>
</protein>
<evidence type="ECO:0000256" key="7">
    <source>
        <dbReference type="ARBA" id="ARBA00023027"/>
    </source>
</evidence>
<evidence type="ECO:0000313" key="13">
    <source>
        <dbReference type="Proteomes" id="UP000054248"/>
    </source>
</evidence>